<dbReference type="GO" id="GO:0003677">
    <property type="term" value="F:DNA binding"/>
    <property type="evidence" value="ECO:0007669"/>
    <property type="project" value="UniProtKB-KW"/>
</dbReference>
<name>A0A0Q3HCX8_BRADI</name>
<dbReference type="OrthoDB" id="695860at2759"/>
<proteinExistence type="inferred from homology"/>
<dbReference type="GO" id="GO:0046983">
    <property type="term" value="F:protein dimerization activity"/>
    <property type="evidence" value="ECO:0007669"/>
    <property type="project" value="InterPro"/>
</dbReference>
<accession>A0A0Q3HCX8</accession>
<dbReference type="SMART" id="SM00353">
    <property type="entry name" value="HLH"/>
    <property type="match status" value="1"/>
</dbReference>
<evidence type="ECO:0000256" key="4">
    <source>
        <dbReference type="ARBA" id="ARBA00023163"/>
    </source>
</evidence>
<evidence type="ECO:0000256" key="5">
    <source>
        <dbReference type="SAM" id="MobiDB-lite"/>
    </source>
</evidence>
<dbReference type="CDD" id="cd11393">
    <property type="entry name" value="bHLH_AtbHLH_like"/>
    <property type="match status" value="1"/>
</dbReference>
<evidence type="ECO:0000259" key="6">
    <source>
        <dbReference type="PROSITE" id="PS50888"/>
    </source>
</evidence>
<dbReference type="SUPFAM" id="SSF47459">
    <property type="entry name" value="HLH, helix-loop-helix DNA-binding domain"/>
    <property type="match status" value="1"/>
</dbReference>
<comment type="similarity">
    <text evidence="1">Belongs to the bHLH protein family.</text>
</comment>
<dbReference type="STRING" id="15368.A0A0Q3HCX8"/>
<protein>
    <recommendedName>
        <fullName evidence="6">BHLH domain-containing protein</fullName>
    </recommendedName>
</protein>
<feature type="domain" description="BHLH" evidence="6">
    <location>
        <begin position="88"/>
        <end position="137"/>
    </location>
</feature>
<evidence type="ECO:0000256" key="3">
    <source>
        <dbReference type="ARBA" id="ARBA00023125"/>
    </source>
</evidence>
<dbReference type="InParanoid" id="A0A0Q3HCX8"/>
<sequence length="262" mass="27679">MDGQDPWWWRPATDDYHDDMLFDFSSDSDPLELALGDEGEAVAAGQPVVPCDRSPPPQVTPPSEDMMAAWLYPIVSGEDHVSDDLKSLMAEETIRPAVRRRCKIAERLKTLQQLVPGCDKSNQASTLEQTIQYMKSLQQHLVRGMNMRPPPQAGAAAAAVYPVVMPPAMAAAAVAVPMPPASAVVATAGMVPYGGLAPAPMLPYLAMVMHAAAAPFYPPAAQAAASAAPPDAAGGQCSVAMEQQQKEEKGSYTTGSSAGYIS</sequence>
<feature type="compositionally biased region" description="Polar residues" evidence="5">
    <location>
        <begin position="251"/>
        <end position="262"/>
    </location>
</feature>
<dbReference type="EnsemblPlants" id="KQJ85971">
    <property type="protein sequence ID" value="KQJ85971"/>
    <property type="gene ID" value="BRADI_4g02670v3"/>
</dbReference>
<keyword evidence="4" id="KW-0804">Transcription</keyword>
<evidence type="ECO:0000313" key="9">
    <source>
        <dbReference type="Proteomes" id="UP000008810"/>
    </source>
</evidence>
<organism evidence="7">
    <name type="scientific">Brachypodium distachyon</name>
    <name type="common">Purple false brome</name>
    <name type="synonym">Trachynia distachya</name>
    <dbReference type="NCBI Taxonomy" id="15368"/>
    <lineage>
        <taxon>Eukaryota</taxon>
        <taxon>Viridiplantae</taxon>
        <taxon>Streptophyta</taxon>
        <taxon>Embryophyta</taxon>
        <taxon>Tracheophyta</taxon>
        <taxon>Spermatophyta</taxon>
        <taxon>Magnoliopsida</taxon>
        <taxon>Liliopsida</taxon>
        <taxon>Poales</taxon>
        <taxon>Poaceae</taxon>
        <taxon>BOP clade</taxon>
        <taxon>Pooideae</taxon>
        <taxon>Stipodae</taxon>
        <taxon>Brachypodieae</taxon>
        <taxon>Brachypodium</taxon>
    </lineage>
</organism>
<feature type="region of interest" description="Disordered" evidence="5">
    <location>
        <begin position="228"/>
        <end position="262"/>
    </location>
</feature>
<evidence type="ECO:0000256" key="2">
    <source>
        <dbReference type="ARBA" id="ARBA00023015"/>
    </source>
</evidence>
<reference evidence="7" key="2">
    <citation type="submission" date="2017-06" db="EMBL/GenBank/DDBJ databases">
        <title>WGS assembly of Brachypodium distachyon.</title>
        <authorList>
            <consortium name="The International Brachypodium Initiative"/>
            <person name="Lucas S."/>
            <person name="Harmon-Smith M."/>
            <person name="Lail K."/>
            <person name="Tice H."/>
            <person name="Grimwood J."/>
            <person name="Bruce D."/>
            <person name="Barry K."/>
            <person name="Shu S."/>
            <person name="Lindquist E."/>
            <person name="Wang M."/>
            <person name="Pitluck S."/>
            <person name="Vogel J.P."/>
            <person name="Garvin D.F."/>
            <person name="Mockler T.C."/>
            <person name="Schmutz J."/>
            <person name="Rokhsar D."/>
            <person name="Bevan M.W."/>
        </authorList>
    </citation>
    <scope>NUCLEOTIDE SEQUENCE</scope>
    <source>
        <strain evidence="7">Bd21</strain>
    </source>
</reference>
<dbReference type="InterPro" id="IPR036638">
    <property type="entry name" value="HLH_DNA-bd_sf"/>
</dbReference>
<dbReference type="PANTHER" id="PTHR45855:SF24">
    <property type="entry name" value="HELIX-LOOP-HELIX DNA-BINDING DOMAIN CONTAINING PROTEIN, EXPRESSED"/>
    <property type="match status" value="1"/>
</dbReference>
<dbReference type="Pfam" id="PF00010">
    <property type="entry name" value="HLH"/>
    <property type="match status" value="1"/>
</dbReference>
<reference evidence="8" key="3">
    <citation type="submission" date="2018-08" db="UniProtKB">
        <authorList>
            <consortium name="EnsemblPlants"/>
        </authorList>
    </citation>
    <scope>IDENTIFICATION</scope>
    <source>
        <strain evidence="8">cv. Bd21</strain>
    </source>
</reference>
<dbReference type="AlphaFoldDB" id="A0A0Q3HCX8"/>
<evidence type="ECO:0000256" key="1">
    <source>
        <dbReference type="ARBA" id="ARBA00005510"/>
    </source>
</evidence>
<keyword evidence="3" id="KW-0238">DNA-binding</keyword>
<dbReference type="Gramene" id="KQJ85971">
    <property type="protein sequence ID" value="KQJ85971"/>
    <property type="gene ID" value="BRADI_4g02670v3"/>
</dbReference>
<keyword evidence="2" id="KW-0805">Transcription regulation</keyword>
<dbReference type="InterPro" id="IPR011598">
    <property type="entry name" value="bHLH_dom"/>
</dbReference>
<evidence type="ECO:0000313" key="7">
    <source>
        <dbReference type="EMBL" id="KQJ85971.1"/>
    </source>
</evidence>
<keyword evidence="9" id="KW-1185">Reference proteome</keyword>
<dbReference type="Gene3D" id="4.10.280.10">
    <property type="entry name" value="Helix-loop-helix DNA-binding domain"/>
    <property type="match status" value="1"/>
</dbReference>
<dbReference type="InterPro" id="IPR031066">
    <property type="entry name" value="bHLH_ALC-like_plant"/>
</dbReference>
<evidence type="ECO:0000313" key="8">
    <source>
        <dbReference type="EnsemblPlants" id="KQJ85971"/>
    </source>
</evidence>
<dbReference type="Proteomes" id="UP000008810">
    <property type="component" value="Chromosome 4"/>
</dbReference>
<dbReference type="EMBL" id="CM000883">
    <property type="protein sequence ID" value="KQJ85971.1"/>
    <property type="molecule type" value="Genomic_DNA"/>
</dbReference>
<reference evidence="7 8" key="1">
    <citation type="journal article" date="2010" name="Nature">
        <title>Genome sequencing and analysis of the model grass Brachypodium distachyon.</title>
        <authorList>
            <consortium name="International Brachypodium Initiative"/>
        </authorList>
    </citation>
    <scope>NUCLEOTIDE SEQUENCE [LARGE SCALE GENOMIC DNA]</scope>
    <source>
        <strain evidence="7 8">Bd21</strain>
    </source>
</reference>
<dbReference type="InterPro" id="IPR045239">
    <property type="entry name" value="bHLH95_bHLH"/>
</dbReference>
<dbReference type="PANTHER" id="PTHR45855">
    <property type="entry name" value="TRANSCRIPTION FACTOR PIF1-RELATED"/>
    <property type="match status" value="1"/>
</dbReference>
<dbReference type="PROSITE" id="PS50888">
    <property type="entry name" value="BHLH"/>
    <property type="match status" value="1"/>
</dbReference>
<gene>
    <name evidence="7" type="ORF">BRADI_4g02670v3</name>
</gene>